<dbReference type="SUPFAM" id="SSF51735">
    <property type="entry name" value="NAD(P)-binding Rossmann-fold domains"/>
    <property type="match status" value="1"/>
</dbReference>
<dbReference type="PRINTS" id="PR00081">
    <property type="entry name" value="GDHRDH"/>
</dbReference>
<evidence type="ECO:0000313" key="5">
    <source>
        <dbReference type="Proteomes" id="UP001500466"/>
    </source>
</evidence>
<dbReference type="PRINTS" id="PR00080">
    <property type="entry name" value="SDRFAMILY"/>
</dbReference>
<accession>A0ABP9I8N7</accession>
<dbReference type="InterPro" id="IPR020904">
    <property type="entry name" value="Sc_DH/Rdtase_CS"/>
</dbReference>
<protein>
    <submittedName>
        <fullName evidence="4">3-hydroxyacyl-CoA dehydrogenase</fullName>
    </submittedName>
</protein>
<gene>
    <name evidence="4" type="ORF">GCM10023205_74300</name>
</gene>
<dbReference type="InterPro" id="IPR002347">
    <property type="entry name" value="SDR_fam"/>
</dbReference>
<dbReference type="CDD" id="cd05371">
    <property type="entry name" value="HSD10-like_SDR_c"/>
    <property type="match status" value="1"/>
</dbReference>
<comment type="similarity">
    <text evidence="1 3">Belongs to the short-chain dehydrogenases/reductases (SDR) family.</text>
</comment>
<dbReference type="RefSeq" id="WP_345680249.1">
    <property type="nucleotide sequence ID" value="NZ_BAABHS010000043.1"/>
</dbReference>
<evidence type="ECO:0000256" key="1">
    <source>
        <dbReference type="ARBA" id="ARBA00006484"/>
    </source>
</evidence>
<sequence>MRIEGNVALVTGAASGLGRATAELLHAKGASVVLLDLPGSAGKDAAAALGDRAVFAAADVTSEEEVGAALDMAQTMGRLAITVNCAGIGSAARTVGRNGAFPLDLFERTVRINLVGTFNVMRLAAERMVGNDRLDGDCGVIVNTASVAAFDGQIGQAAYSASKGGIVALTLPAARDLAARAIRVMTIAPGTFETPLLGSLPQEAKDSLGSQVPHPSRLGQPSEFAALVAHIVENGMLNGEVIRLDGAIRMAPK</sequence>
<keyword evidence="5" id="KW-1185">Reference proteome</keyword>
<evidence type="ECO:0000256" key="3">
    <source>
        <dbReference type="RuleBase" id="RU000363"/>
    </source>
</evidence>
<proteinExistence type="inferred from homology"/>
<keyword evidence="2" id="KW-0560">Oxidoreductase</keyword>
<comment type="caution">
    <text evidence="4">The sequence shown here is derived from an EMBL/GenBank/DDBJ whole genome shotgun (WGS) entry which is preliminary data.</text>
</comment>
<dbReference type="Gene3D" id="3.40.50.720">
    <property type="entry name" value="NAD(P)-binding Rossmann-like Domain"/>
    <property type="match status" value="1"/>
</dbReference>
<dbReference type="PANTHER" id="PTHR43658">
    <property type="entry name" value="SHORT-CHAIN DEHYDROGENASE/REDUCTASE"/>
    <property type="match status" value="1"/>
</dbReference>
<dbReference type="PANTHER" id="PTHR43658:SF8">
    <property type="entry name" value="17-BETA-HYDROXYSTEROID DEHYDROGENASE 14-RELATED"/>
    <property type="match status" value="1"/>
</dbReference>
<dbReference type="Proteomes" id="UP001500466">
    <property type="component" value="Unassembled WGS sequence"/>
</dbReference>
<name>A0ABP9I8N7_9ACTN</name>
<evidence type="ECO:0000256" key="2">
    <source>
        <dbReference type="ARBA" id="ARBA00023002"/>
    </source>
</evidence>
<reference evidence="5" key="1">
    <citation type="journal article" date="2019" name="Int. J. Syst. Evol. Microbiol.">
        <title>The Global Catalogue of Microorganisms (GCM) 10K type strain sequencing project: providing services to taxonomists for standard genome sequencing and annotation.</title>
        <authorList>
            <consortium name="The Broad Institute Genomics Platform"/>
            <consortium name="The Broad Institute Genome Sequencing Center for Infectious Disease"/>
            <person name="Wu L."/>
            <person name="Ma J."/>
        </authorList>
    </citation>
    <scope>NUCLEOTIDE SEQUENCE [LARGE SCALE GENOMIC DNA]</scope>
    <source>
        <strain evidence="5">JCM 17986</strain>
    </source>
</reference>
<organism evidence="4 5">
    <name type="scientific">Yinghuangia aomiensis</name>
    <dbReference type="NCBI Taxonomy" id="676205"/>
    <lineage>
        <taxon>Bacteria</taxon>
        <taxon>Bacillati</taxon>
        <taxon>Actinomycetota</taxon>
        <taxon>Actinomycetes</taxon>
        <taxon>Kitasatosporales</taxon>
        <taxon>Streptomycetaceae</taxon>
        <taxon>Yinghuangia</taxon>
    </lineage>
</organism>
<dbReference type="PROSITE" id="PS00061">
    <property type="entry name" value="ADH_SHORT"/>
    <property type="match status" value="1"/>
</dbReference>
<dbReference type="Pfam" id="PF00106">
    <property type="entry name" value="adh_short"/>
    <property type="match status" value="1"/>
</dbReference>
<evidence type="ECO:0000313" key="4">
    <source>
        <dbReference type="EMBL" id="GAA4991398.1"/>
    </source>
</evidence>
<dbReference type="InterPro" id="IPR036291">
    <property type="entry name" value="NAD(P)-bd_dom_sf"/>
</dbReference>
<dbReference type="EMBL" id="BAABHS010000043">
    <property type="protein sequence ID" value="GAA4991398.1"/>
    <property type="molecule type" value="Genomic_DNA"/>
</dbReference>